<dbReference type="Proteomes" id="UP000604046">
    <property type="component" value="Unassembled WGS sequence"/>
</dbReference>
<evidence type="ECO:0000313" key="2">
    <source>
        <dbReference type="EMBL" id="CAE7244476.1"/>
    </source>
</evidence>
<proteinExistence type="predicted"/>
<feature type="signal peptide" evidence="1">
    <location>
        <begin position="1"/>
        <end position="17"/>
    </location>
</feature>
<keyword evidence="1" id="KW-0732">Signal</keyword>
<dbReference type="AlphaFoldDB" id="A0A812LE93"/>
<evidence type="ECO:0000256" key="1">
    <source>
        <dbReference type="SAM" id="SignalP"/>
    </source>
</evidence>
<name>A0A812LE93_9DINO</name>
<comment type="caution">
    <text evidence="2">The sequence shown here is derived from an EMBL/GenBank/DDBJ whole genome shotgun (WGS) entry which is preliminary data.</text>
</comment>
<dbReference type="EMBL" id="CAJNDS010001024">
    <property type="protein sequence ID" value="CAE7244476.1"/>
    <property type="molecule type" value="Genomic_DNA"/>
</dbReference>
<reference evidence="2" key="1">
    <citation type="submission" date="2021-02" db="EMBL/GenBank/DDBJ databases">
        <authorList>
            <person name="Dougan E. K."/>
            <person name="Rhodes N."/>
            <person name="Thang M."/>
            <person name="Chan C."/>
        </authorList>
    </citation>
    <scope>NUCLEOTIDE SEQUENCE</scope>
</reference>
<accession>A0A812LE93</accession>
<feature type="chain" id="PRO_5032468705" evidence="1">
    <location>
        <begin position="18"/>
        <end position="153"/>
    </location>
</feature>
<gene>
    <name evidence="2" type="primary">crtp1</name>
    <name evidence="2" type="ORF">SNAT2548_LOCUS11445</name>
</gene>
<sequence>MMLATFISVLSVLAVDGVRHDADMLAEEHQESLTGICPSGAKETTGRWVENGWYMLDGFYYRYKNCETCRQAPGDWKTCGTQGSDRGKYTYGDGGRCKSKNGCRCTETRQSGKATTGFKMTTSCESHTSKAWQKCCDNKYSKCVAMAQTLQCP</sequence>
<protein>
    <submittedName>
        <fullName evidence="2">Crtp1 protein</fullName>
    </submittedName>
</protein>
<dbReference type="OrthoDB" id="416555at2759"/>
<organism evidence="2 3">
    <name type="scientific">Symbiodinium natans</name>
    <dbReference type="NCBI Taxonomy" id="878477"/>
    <lineage>
        <taxon>Eukaryota</taxon>
        <taxon>Sar</taxon>
        <taxon>Alveolata</taxon>
        <taxon>Dinophyceae</taxon>
        <taxon>Suessiales</taxon>
        <taxon>Symbiodiniaceae</taxon>
        <taxon>Symbiodinium</taxon>
    </lineage>
</organism>
<keyword evidence="3" id="KW-1185">Reference proteome</keyword>
<evidence type="ECO:0000313" key="3">
    <source>
        <dbReference type="Proteomes" id="UP000604046"/>
    </source>
</evidence>